<dbReference type="AlphaFoldDB" id="A0A9W6FWC1"/>
<reference evidence="1" key="1">
    <citation type="submission" date="2022-12" db="EMBL/GenBank/DDBJ databases">
        <title>Reference genome sequencing for broad-spectrum identification of bacterial and archaeal isolates by mass spectrometry.</title>
        <authorList>
            <person name="Sekiguchi Y."/>
            <person name="Tourlousse D.M."/>
        </authorList>
    </citation>
    <scope>NUCLEOTIDE SEQUENCE</scope>
    <source>
        <strain evidence="1">ASRB1</strain>
    </source>
</reference>
<protein>
    <submittedName>
        <fullName evidence="1">Uncharacterized protein</fullName>
    </submittedName>
</protein>
<sequence>MSKKPENIERIPFNKEEIAVLRQSISISEELISDFYKISTSEWKRYRYDIQSLKDLLEEEIVDIAFAQVHRYAQSPHQRLRGSETGDFFKICLQDHMIRKAVQRDPHIELLPLTTYIVTHELIHVIRFAKFLQRFYSTPNEQEAEEGRVHALTYQLLKNCKIKGLPEVLLAFKDCRTMETFYGTREKASNE</sequence>
<proteinExistence type="predicted"/>
<evidence type="ECO:0000313" key="2">
    <source>
        <dbReference type="Proteomes" id="UP001144372"/>
    </source>
</evidence>
<dbReference type="Proteomes" id="UP001144372">
    <property type="component" value="Unassembled WGS sequence"/>
</dbReference>
<keyword evidence="2" id="KW-1185">Reference proteome</keyword>
<organism evidence="1 2">
    <name type="scientific">Desulforhabdus amnigena</name>
    <dbReference type="NCBI Taxonomy" id="40218"/>
    <lineage>
        <taxon>Bacteria</taxon>
        <taxon>Pseudomonadati</taxon>
        <taxon>Thermodesulfobacteriota</taxon>
        <taxon>Syntrophobacteria</taxon>
        <taxon>Syntrophobacterales</taxon>
        <taxon>Syntrophobacteraceae</taxon>
        <taxon>Desulforhabdus</taxon>
    </lineage>
</organism>
<dbReference type="RefSeq" id="WP_281796169.1">
    <property type="nucleotide sequence ID" value="NZ_BSDR01000001.1"/>
</dbReference>
<evidence type="ECO:0000313" key="1">
    <source>
        <dbReference type="EMBL" id="GLI36017.1"/>
    </source>
</evidence>
<accession>A0A9W6FWC1</accession>
<comment type="caution">
    <text evidence="1">The sequence shown here is derived from an EMBL/GenBank/DDBJ whole genome shotgun (WGS) entry which is preliminary data.</text>
</comment>
<name>A0A9W6FWC1_9BACT</name>
<gene>
    <name evidence="1" type="ORF">DAMNIGENAA_34500</name>
</gene>
<dbReference type="EMBL" id="BSDR01000001">
    <property type="protein sequence ID" value="GLI36017.1"/>
    <property type="molecule type" value="Genomic_DNA"/>
</dbReference>